<keyword evidence="10" id="KW-1185">Reference proteome</keyword>
<dbReference type="PANTHER" id="PTHR42884:SF14">
    <property type="entry name" value="NEUROENDOCRINE CONVERTASE 1"/>
    <property type="match status" value="1"/>
</dbReference>
<sequence>MIPHISSRPRRTLVLAATLGAALAFGAPGALAGTLPVASSTAPAAKAHAPAAVPAAKPASQSASWVAGTRAYLVITAPGDSSAVRSAIAANSGTVFSNFDAIGVIVAHSASSGFAATMRGVAGVQQVGATRTSDVPADAYNPALPANPAQASTPAGEPVRADMSQIKADQAWAVNPGSASVTVGILDTGVDDQHQDLAPNFDAADSVSCAYGKPDTRTGAWRDVDTHGTHVAGTIAAAKNGKGVVGVAPGVKIAAVRVAEPGNSFFFAENTICGFVWAGDHGFKVTNNSYYTDPWQFNCPDNIDQAAIIEGVKRAQEYAEGKGSLQIAAAGNENYDLAHKTTDSASPNDSTPVTRTITNACLDIPTELPGVVTVAANGTGVTKASFSNYGQGVIDVAAPGSNVFSTVPGGGYGSKSGTSMATPHVVGVAALIASANPGITPAQIRAKLAAQANDIACPSDSRCTGTTADNSFFGEGQVDALKAVGATPPPGKTFENLADFAINDNATVESPIAVTGVTGNAPATLKVGVDIKHTYIGDLKVDLVAPDGTVYTLHNHAGGSADNIAQTYTVDASSEVANGTWKLRVNDNAASDTGKIDAWNLTF</sequence>
<dbReference type="Gene3D" id="3.40.50.200">
    <property type="entry name" value="Peptidase S8/S53 domain"/>
    <property type="match status" value="1"/>
</dbReference>
<dbReference type="PROSITE" id="PS51892">
    <property type="entry name" value="SUBTILASE"/>
    <property type="match status" value="1"/>
</dbReference>
<dbReference type="Gene3D" id="2.60.120.260">
    <property type="entry name" value="Galactose-binding domain-like"/>
    <property type="match status" value="1"/>
</dbReference>
<dbReference type="InterPro" id="IPR036852">
    <property type="entry name" value="Peptidase_S8/S53_dom_sf"/>
</dbReference>
<evidence type="ECO:0000256" key="1">
    <source>
        <dbReference type="ARBA" id="ARBA00011073"/>
    </source>
</evidence>
<keyword evidence="2 5" id="KW-0645">Protease</keyword>
<dbReference type="SUPFAM" id="SSF49785">
    <property type="entry name" value="Galactose-binding domain-like"/>
    <property type="match status" value="1"/>
</dbReference>
<evidence type="ECO:0000256" key="6">
    <source>
        <dbReference type="RuleBase" id="RU003355"/>
    </source>
</evidence>
<feature type="active site" description="Charge relay system" evidence="5">
    <location>
        <position position="187"/>
    </location>
</feature>
<evidence type="ECO:0000313" key="9">
    <source>
        <dbReference type="EMBL" id="MDQ0931118.1"/>
    </source>
</evidence>
<keyword evidence="3 5" id="KW-0378">Hydrolase</keyword>
<dbReference type="PANTHER" id="PTHR42884">
    <property type="entry name" value="PROPROTEIN CONVERTASE SUBTILISIN/KEXIN-RELATED"/>
    <property type="match status" value="1"/>
</dbReference>
<dbReference type="Pfam" id="PF00082">
    <property type="entry name" value="Peptidase_S8"/>
    <property type="match status" value="1"/>
</dbReference>
<feature type="active site" description="Charge relay system" evidence="5">
    <location>
        <position position="419"/>
    </location>
</feature>
<protein>
    <submittedName>
        <fullName evidence="9">Subtilisin family serine protease</fullName>
    </submittedName>
</protein>
<dbReference type="GO" id="GO:0006508">
    <property type="term" value="P:proteolysis"/>
    <property type="evidence" value="ECO:0007669"/>
    <property type="project" value="UniProtKB-KW"/>
</dbReference>
<keyword evidence="4 5" id="KW-0720">Serine protease</keyword>
<feature type="chain" id="PRO_5046824537" evidence="7">
    <location>
        <begin position="33"/>
        <end position="603"/>
    </location>
</feature>
<dbReference type="PROSITE" id="PS00136">
    <property type="entry name" value="SUBTILASE_ASP"/>
    <property type="match status" value="1"/>
</dbReference>
<dbReference type="PRINTS" id="PR00723">
    <property type="entry name" value="SUBTILISIN"/>
</dbReference>
<reference evidence="9 10" key="1">
    <citation type="submission" date="2023-07" db="EMBL/GenBank/DDBJ databases">
        <title>Comparative genomics of wheat-associated soil bacteria to identify genetic determinants of phenazine resistance.</title>
        <authorList>
            <person name="Mouncey N."/>
        </authorList>
    </citation>
    <scope>NUCLEOTIDE SEQUENCE [LARGE SCALE GENOMIC DNA]</scope>
    <source>
        <strain evidence="9 10">W2I16</strain>
    </source>
</reference>
<dbReference type="InterPro" id="IPR022398">
    <property type="entry name" value="Peptidase_S8_His-AS"/>
</dbReference>
<proteinExistence type="inferred from homology"/>
<dbReference type="SUPFAM" id="SSF52743">
    <property type="entry name" value="Subtilisin-like"/>
    <property type="match status" value="1"/>
</dbReference>
<dbReference type="PROSITE" id="PS51829">
    <property type="entry name" value="P_HOMO_B"/>
    <property type="match status" value="1"/>
</dbReference>
<dbReference type="InterPro" id="IPR023828">
    <property type="entry name" value="Peptidase_S8_Ser-AS"/>
</dbReference>
<dbReference type="PROSITE" id="PS00138">
    <property type="entry name" value="SUBTILASE_SER"/>
    <property type="match status" value="1"/>
</dbReference>
<name>A0ABU0RGJ6_9ACTN</name>
<keyword evidence="7" id="KW-0732">Signal</keyword>
<dbReference type="GO" id="GO:0008233">
    <property type="term" value="F:peptidase activity"/>
    <property type="evidence" value="ECO:0007669"/>
    <property type="project" value="UniProtKB-KW"/>
</dbReference>
<gene>
    <name evidence="9" type="ORF">QFZ49_001025</name>
</gene>
<feature type="active site" description="Charge relay system" evidence="5">
    <location>
        <position position="227"/>
    </location>
</feature>
<evidence type="ECO:0000256" key="7">
    <source>
        <dbReference type="SAM" id="SignalP"/>
    </source>
</evidence>
<dbReference type="InterPro" id="IPR002884">
    <property type="entry name" value="P_dom"/>
</dbReference>
<dbReference type="InterPro" id="IPR008979">
    <property type="entry name" value="Galactose-bd-like_sf"/>
</dbReference>
<evidence type="ECO:0000313" key="10">
    <source>
        <dbReference type="Proteomes" id="UP001223072"/>
    </source>
</evidence>
<accession>A0ABU0RGJ6</accession>
<evidence type="ECO:0000256" key="2">
    <source>
        <dbReference type="ARBA" id="ARBA00022670"/>
    </source>
</evidence>
<evidence type="ECO:0000256" key="3">
    <source>
        <dbReference type="ARBA" id="ARBA00022801"/>
    </source>
</evidence>
<dbReference type="InterPro" id="IPR015500">
    <property type="entry name" value="Peptidase_S8_subtilisin-rel"/>
</dbReference>
<feature type="domain" description="P/Homo B" evidence="8">
    <location>
        <begin position="487"/>
        <end position="603"/>
    </location>
</feature>
<dbReference type="EMBL" id="JAUSZS010000002">
    <property type="protein sequence ID" value="MDQ0931118.1"/>
    <property type="molecule type" value="Genomic_DNA"/>
</dbReference>
<comment type="caution">
    <text evidence="9">The sequence shown here is derived from an EMBL/GenBank/DDBJ whole genome shotgun (WGS) entry which is preliminary data.</text>
</comment>
<evidence type="ECO:0000259" key="8">
    <source>
        <dbReference type="PROSITE" id="PS51829"/>
    </source>
</evidence>
<dbReference type="Proteomes" id="UP001223072">
    <property type="component" value="Unassembled WGS sequence"/>
</dbReference>
<organism evidence="9 10">
    <name type="scientific">Streptomyces turgidiscabies</name>
    <dbReference type="NCBI Taxonomy" id="85558"/>
    <lineage>
        <taxon>Bacteria</taxon>
        <taxon>Bacillati</taxon>
        <taxon>Actinomycetota</taxon>
        <taxon>Actinomycetes</taxon>
        <taxon>Kitasatosporales</taxon>
        <taxon>Streptomycetaceae</taxon>
        <taxon>Streptomyces</taxon>
    </lineage>
</organism>
<evidence type="ECO:0000256" key="4">
    <source>
        <dbReference type="ARBA" id="ARBA00022825"/>
    </source>
</evidence>
<comment type="similarity">
    <text evidence="1 5 6">Belongs to the peptidase S8 family.</text>
</comment>
<dbReference type="InterPro" id="IPR000209">
    <property type="entry name" value="Peptidase_S8/S53_dom"/>
</dbReference>
<dbReference type="Pfam" id="PF01483">
    <property type="entry name" value="P_proprotein"/>
    <property type="match status" value="1"/>
</dbReference>
<dbReference type="InterPro" id="IPR023827">
    <property type="entry name" value="Peptidase_S8_Asp-AS"/>
</dbReference>
<feature type="signal peptide" evidence="7">
    <location>
        <begin position="1"/>
        <end position="32"/>
    </location>
</feature>
<evidence type="ECO:0000256" key="5">
    <source>
        <dbReference type="PROSITE-ProRule" id="PRU01240"/>
    </source>
</evidence>
<dbReference type="PROSITE" id="PS00137">
    <property type="entry name" value="SUBTILASE_HIS"/>
    <property type="match status" value="1"/>
</dbReference>